<keyword evidence="3" id="KW-1185">Reference proteome</keyword>
<feature type="region of interest" description="Disordered" evidence="1">
    <location>
        <begin position="166"/>
        <end position="187"/>
    </location>
</feature>
<sequence length="277" mass="28743">MLNCAVGNGRAVSLKVQVGLFSSCGRKKVTEWQNAPPHPGPLPQGEGEGRVRGTWHRCATDGHFRERGKDGSGEHGRRCASDGSPRERGKDGAGERATAVPRTVTSGREGRTGAGNMATAVPRTVPPGRGEGRVRGACHRYATDGHFRERGKAGAGERATAVPRTVTSGREGGAGAGNMATAVPRTVPPGRGGRTGAGNMPPLCHGRSLQGEGEGRVRGACHRYATDGHFRERGRDGSGEHATAVPRTVTSGREGRAGAGNMPPLCLGRFPLPEGEG</sequence>
<feature type="compositionally biased region" description="Basic and acidic residues" evidence="1">
    <location>
        <begin position="62"/>
        <end position="94"/>
    </location>
</feature>
<accession>A0ABX4Z7Y4</accession>
<dbReference type="Proteomes" id="UP000237073">
    <property type="component" value="Unassembled WGS sequence"/>
</dbReference>
<name>A0ABX4Z7Y4_9ENTR</name>
<comment type="caution">
    <text evidence="2">The sequence shown here is derived from an EMBL/GenBank/DDBJ whole genome shotgun (WGS) entry which is preliminary data.</text>
</comment>
<evidence type="ECO:0000313" key="3">
    <source>
        <dbReference type="Proteomes" id="UP000237073"/>
    </source>
</evidence>
<evidence type="ECO:0000313" key="2">
    <source>
        <dbReference type="EMBL" id="POP41185.1"/>
    </source>
</evidence>
<proteinExistence type="predicted"/>
<dbReference type="EMBL" id="PQGE01000029">
    <property type="protein sequence ID" value="POP41185.1"/>
    <property type="molecule type" value="Genomic_DNA"/>
</dbReference>
<evidence type="ECO:0000256" key="1">
    <source>
        <dbReference type="SAM" id="MobiDB-lite"/>
    </source>
</evidence>
<feature type="region of interest" description="Disordered" evidence="1">
    <location>
        <begin position="62"/>
        <end position="134"/>
    </location>
</feature>
<organism evidence="2 3">
    <name type="scientific">Superficieibacter electus</name>
    <dbReference type="NCBI Taxonomy" id="2022662"/>
    <lineage>
        <taxon>Bacteria</taxon>
        <taxon>Pseudomonadati</taxon>
        <taxon>Pseudomonadota</taxon>
        <taxon>Gammaproteobacteria</taxon>
        <taxon>Enterobacterales</taxon>
        <taxon>Enterobacteriaceae</taxon>
        <taxon>Superficieibacter</taxon>
    </lineage>
</organism>
<protein>
    <submittedName>
        <fullName evidence="2">Uncharacterized protein</fullName>
    </submittedName>
</protein>
<reference evidence="2 3" key="1">
    <citation type="submission" date="2018-01" db="EMBL/GenBank/DDBJ databases">
        <title>Superficieibacter electus gen. nov., sp. nov., an extended-spectrum beta-lactamase possessing member of the Enterobacteriaceae family, isolated from intensive care unit surfaces.</title>
        <authorList>
            <person name="Potter R.F."/>
            <person name="D'Souza A.W."/>
        </authorList>
    </citation>
    <scope>NUCLEOTIDE SEQUENCE [LARGE SCALE GENOMIC DNA]</scope>
    <source>
        <strain evidence="2 3">BP-2</strain>
    </source>
</reference>
<feature type="region of interest" description="Disordered" evidence="1">
    <location>
        <begin position="231"/>
        <end position="277"/>
    </location>
</feature>
<gene>
    <name evidence="2" type="ORF">CHU33_23735</name>
</gene>
<feature type="region of interest" description="Disordered" evidence="1">
    <location>
        <begin position="31"/>
        <end position="50"/>
    </location>
</feature>